<dbReference type="CDD" id="cd03219">
    <property type="entry name" value="ABC_Mj1267_LivG_branched"/>
    <property type="match status" value="1"/>
</dbReference>
<keyword evidence="3 5" id="KW-0067">ATP-binding</keyword>
<keyword evidence="1" id="KW-0813">Transport</keyword>
<dbReference type="GO" id="GO:0005304">
    <property type="term" value="F:L-valine transmembrane transporter activity"/>
    <property type="evidence" value="ECO:0007669"/>
    <property type="project" value="TreeGrafter"/>
</dbReference>
<dbReference type="InterPro" id="IPR003593">
    <property type="entry name" value="AAA+_ATPase"/>
</dbReference>
<dbReference type="PROSITE" id="PS50893">
    <property type="entry name" value="ABC_TRANSPORTER_2"/>
    <property type="match status" value="1"/>
</dbReference>
<evidence type="ECO:0000256" key="3">
    <source>
        <dbReference type="ARBA" id="ARBA00022840"/>
    </source>
</evidence>
<dbReference type="OrthoDB" id="9779136at2"/>
<dbReference type="Pfam" id="PF00005">
    <property type="entry name" value="ABC_tran"/>
    <property type="match status" value="1"/>
</dbReference>
<dbReference type="GO" id="GO:0015808">
    <property type="term" value="P:L-alanine transport"/>
    <property type="evidence" value="ECO:0007669"/>
    <property type="project" value="TreeGrafter"/>
</dbReference>
<accession>A0A154BQ86</accession>
<organism evidence="5 6">
    <name type="scientific">Anaerosporomusa subterranea</name>
    <dbReference type="NCBI Taxonomy" id="1794912"/>
    <lineage>
        <taxon>Bacteria</taxon>
        <taxon>Bacillati</taxon>
        <taxon>Bacillota</taxon>
        <taxon>Negativicutes</taxon>
        <taxon>Acetonemataceae</taxon>
        <taxon>Anaerosporomusa</taxon>
    </lineage>
</organism>
<dbReference type="GO" id="GO:0015192">
    <property type="term" value="F:L-phenylalanine transmembrane transporter activity"/>
    <property type="evidence" value="ECO:0007669"/>
    <property type="project" value="TreeGrafter"/>
</dbReference>
<dbReference type="GO" id="GO:0005886">
    <property type="term" value="C:plasma membrane"/>
    <property type="evidence" value="ECO:0007669"/>
    <property type="project" value="TreeGrafter"/>
</dbReference>
<sequence>MEFLRLDQLGKQFGGITACNNISFTAETGQIVGLIGPNGAGKTTVFNLITGVYKPSSGTISFAGQVISGCSPDDIVAKGIARTFQNIRLFRSLSALENVCIAVDRVAEYSLVQALLRLPKVLRSEAQTRRQAMEYLDALGLADKAELKAESLPYGLQRKLEIARALALKPQLLLLDEPAAGMNPEESVELAKLIRTVHDRYNLTTLLIEHHMDVVMQLCDKIVVLNFGQKLAEGAGGEIQTNPEVLKAYLGSGERSKRRARN</sequence>
<keyword evidence="2" id="KW-0547">Nucleotide-binding</keyword>
<dbReference type="InterPro" id="IPR027417">
    <property type="entry name" value="P-loop_NTPase"/>
</dbReference>
<evidence type="ECO:0000313" key="6">
    <source>
        <dbReference type="Proteomes" id="UP000076268"/>
    </source>
</evidence>
<comment type="caution">
    <text evidence="5">The sequence shown here is derived from an EMBL/GenBank/DDBJ whole genome shotgun (WGS) entry which is preliminary data.</text>
</comment>
<dbReference type="RefSeq" id="WP_066241181.1">
    <property type="nucleotide sequence ID" value="NZ_LSGP01000017.1"/>
</dbReference>
<dbReference type="FunFam" id="3.40.50.300:FF:000421">
    <property type="entry name" value="Branched-chain amino acid ABC transporter ATP-binding protein"/>
    <property type="match status" value="1"/>
</dbReference>
<dbReference type="GO" id="GO:0042941">
    <property type="term" value="P:D-alanine transmembrane transport"/>
    <property type="evidence" value="ECO:0007669"/>
    <property type="project" value="TreeGrafter"/>
</dbReference>
<protein>
    <submittedName>
        <fullName evidence="5">High-affinity branched-chain amino acid ABC transporter ATP-binding protein LivG</fullName>
    </submittedName>
</protein>
<dbReference type="InterPro" id="IPR032823">
    <property type="entry name" value="BCA_ABC_TP_C"/>
</dbReference>
<evidence type="ECO:0000313" key="5">
    <source>
        <dbReference type="EMBL" id="KYZ76183.1"/>
    </source>
</evidence>
<evidence type="ECO:0000256" key="2">
    <source>
        <dbReference type="ARBA" id="ARBA00022741"/>
    </source>
</evidence>
<gene>
    <name evidence="5" type="primary">livG</name>
    <name evidence="5" type="ORF">AXX12_06995</name>
</gene>
<dbReference type="AlphaFoldDB" id="A0A154BQ86"/>
<dbReference type="Gene3D" id="3.40.50.300">
    <property type="entry name" value="P-loop containing nucleotide triphosphate hydrolases"/>
    <property type="match status" value="1"/>
</dbReference>
<dbReference type="GO" id="GO:0005524">
    <property type="term" value="F:ATP binding"/>
    <property type="evidence" value="ECO:0007669"/>
    <property type="project" value="UniProtKB-KW"/>
</dbReference>
<dbReference type="Pfam" id="PF12399">
    <property type="entry name" value="BCA_ABC_TP_C"/>
    <property type="match status" value="1"/>
</dbReference>
<reference evidence="5 6" key="1">
    <citation type="submission" date="2016-02" db="EMBL/GenBank/DDBJ databases">
        <title>Anaerosporomusa subterraneum gen. nov., sp. nov., a spore-forming obligate anaerobe isolated from saprolite.</title>
        <authorList>
            <person name="Choi J.K."/>
            <person name="Shah M."/>
            <person name="Yee N."/>
        </authorList>
    </citation>
    <scope>NUCLEOTIDE SEQUENCE [LARGE SCALE GENOMIC DNA]</scope>
    <source>
        <strain evidence="5 6">RU4</strain>
    </source>
</reference>
<proteinExistence type="predicted"/>
<dbReference type="SUPFAM" id="SSF52540">
    <property type="entry name" value="P-loop containing nucleoside triphosphate hydrolases"/>
    <property type="match status" value="1"/>
</dbReference>
<dbReference type="Proteomes" id="UP000076268">
    <property type="component" value="Unassembled WGS sequence"/>
</dbReference>
<dbReference type="STRING" id="1794912.AXX12_06995"/>
<evidence type="ECO:0000256" key="1">
    <source>
        <dbReference type="ARBA" id="ARBA00022448"/>
    </source>
</evidence>
<dbReference type="GO" id="GO:0016887">
    <property type="term" value="F:ATP hydrolysis activity"/>
    <property type="evidence" value="ECO:0007669"/>
    <property type="project" value="InterPro"/>
</dbReference>
<dbReference type="PANTHER" id="PTHR45772">
    <property type="entry name" value="CONSERVED COMPONENT OF ABC TRANSPORTER FOR NATURAL AMINO ACIDS-RELATED"/>
    <property type="match status" value="1"/>
</dbReference>
<dbReference type="GO" id="GO:1903805">
    <property type="term" value="P:L-valine import across plasma membrane"/>
    <property type="evidence" value="ECO:0007669"/>
    <property type="project" value="TreeGrafter"/>
</dbReference>
<keyword evidence="6" id="KW-1185">Reference proteome</keyword>
<dbReference type="SMART" id="SM00382">
    <property type="entry name" value="AAA"/>
    <property type="match status" value="1"/>
</dbReference>
<feature type="domain" description="ABC transporter" evidence="4">
    <location>
        <begin position="4"/>
        <end position="252"/>
    </location>
</feature>
<dbReference type="InterPro" id="IPR003439">
    <property type="entry name" value="ABC_transporter-like_ATP-bd"/>
</dbReference>
<dbReference type="PANTHER" id="PTHR45772:SF7">
    <property type="entry name" value="AMINO ACID ABC TRANSPORTER ATP-BINDING PROTEIN"/>
    <property type="match status" value="1"/>
</dbReference>
<name>A0A154BQ86_ANASB</name>
<dbReference type="InterPro" id="IPR051120">
    <property type="entry name" value="ABC_AA/LPS_Transport"/>
</dbReference>
<dbReference type="EMBL" id="LSGP01000017">
    <property type="protein sequence ID" value="KYZ76183.1"/>
    <property type="molecule type" value="Genomic_DNA"/>
</dbReference>
<dbReference type="GO" id="GO:0015188">
    <property type="term" value="F:L-isoleucine transmembrane transporter activity"/>
    <property type="evidence" value="ECO:0007669"/>
    <property type="project" value="TreeGrafter"/>
</dbReference>
<dbReference type="GO" id="GO:1903806">
    <property type="term" value="P:L-isoleucine import across plasma membrane"/>
    <property type="evidence" value="ECO:0007669"/>
    <property type="project" value="TreeGrafter"/>
</dbReference>
<evidence type="ECO:0000259" key="4">
    <source>
        <dbReference type="PROSITE" id="PS50893"/>
    </source>
</evidence>